<dbReference type="OrthoDB" id="2402744at2759"/>
<dbReference type="Proteomes" id="UP000738325">
    <property type="component" value="Unassembled WGS sequence"/>
</dbReference>
<dbReference type="AlphaFoldDB" id="A0A9P6RMY6"/>
<keyword evidence="1" id="KW-0472">Membrane</keyword>
<dbReference type="PROSITE" id="PS51257">
    <property type="entry name" value="PROKAR_LIPOPROTEIN"/>
    <property type="match status" value="1"/>
</dbReference>
<name>A0A9P6RMY6_9FUNG</name>
<protein>
    <submittedName>
        <fullName evidence="2">Uncharacterized protein</fullName>
    </submittedName>
</protein>
<reference evidence="2" key="1">
    <citation type="journal article" date="2020" name="Fungal Divers.">
        <title>Resolving the Mortierellaceae phylogeny through synthesis of multi-gene phylogenetics and phylogenomics.</title>
        <authorList>
            <person name="Vandepol N."/>
            <person name="Liber J."/>
            <person name="Desiro A."/>
            <person name="Na H."/>
            <person name="Kennedy M."/>
            <person name="Barry K."/>
            <person name="Grigoriev I.V."/>
            <person name="Miller A.N."/>
            <person name="O'Donnell K."/>
            <person name="Stajich J.E."/>
            <person name="Bonito G."/>
        </authorList>
    </citation>
    <scope>NUCLEOTIDE SEQUENCE</scope>
    <source>
        <strain evidence="2">REB-010B</strain>
    </source>
</reference>
<evidence type="ECO:0000313" key="3">
    <source>
        <dbReference type="Proteomes" id="UP000738325"/>
    </source>
</evidence>
<keyword evidence="3" id="KW-1185">Reference proteome</keyword>
<evidence type="ECO:0000256" key="1">
    <source>
        <dbReference type="SAM" id="Phobius"/>
    </source>
</evidence>
<feature type="transmembrane region" description="Helical" evidence="1">
    <location>
        <begin position="103"/>
        <end position="121"/>
    </location>
</feature>
<feature type="transmembrane region" description="Helical" evidence="1">
    <location>
        <begin position="67"/>
        <end position="91"/>
    </location>
</feature>
<sequence length="335" mass="36743">MASSRRRGFCCGCIPLRFATIIGAFLLAAVGGAGCYMYFANSDLPKRNITLTVPGQTLPPLQSGQTLWYYVAAVSVMAAAVGLFGMISALLASRRLVKAFEAFYVLSLMTQFALIIWALIWCKQNQTNFDTICTASKDGLVNLPIPGFASSWSCQRIFMGGILTLGIGGAVWISFNFYMTNRVIHYARELFAEKANRYKVLGEAATKELDREQQIPLNHTKIGALPIDQEQPSYRDEIEYKNPRDGDMYEHSHVPAAGFGSFGSGEQPQNHQYPIAPGFAHRSSAQGLELVNPYYGEPEQHAVPTTVDTTRASYTAVSGQSFVHGSTHTIASPFN</sequence>
<keyword evidence="1" id="KW-0812">Transmembrane</keyword>
<feature type="transmembrane region" description="Helical" evidence="1">
    <location>
        <begin position="157"/>
        <end position="178"/>
    </location>
</feature>
<organism evidence="2 3">
    <name type="scientific">Dissophora globulifera</name>
    <dbReference type="NCBI Taxonomy" id="979702"/>
    <lineage>
        <taxon>Eukaryota</taxon>
        <taxon>Fungi</taxon>
        <taxon>Fungi incertae sedis</taxon>
        <taxon>Mucoromycota</taxon>
        <taxon>Mortierellomycotina</taxon>
        <taxon>Mortierellomycetes</taxon>
        <taxon>Mortierellales</taxon>
        <taxon>Mortierellaceae</taxon>
        <taxon>Dissophora</taxon>
    </lineage>
</organism>
<accession>A0A9P6RMY6</accession>
<dbReference type="EMBL" id="JAAAIP010000266">
    <property type="protein sequence ID" value="KAG0320869.1"/>
    <property type="molecule type" value="Genomic_DNA"/>
</dbReference>
<feature type="transmembrane region" description="Helical" evidence="1">
    <location>
        <begin position="21"/>
        <end position="39"/>
    </location>
</feature>
<keyword evidence="1" id="KW-1133">Transmembrane helix</keyword>
<evidence type="ECO:0000313" key="2">
    <source>
        <dbReference type="EMBL" id="KAG0320869.1"/>
    </source>
</evidence>
<comment type="caution">
    <text evidence="2">The sequence shown here is derived from an EMBL/GenBank/DDBJ whole genome shotgun (WGS) entry which is preliminary data.</text>
</comment>
<proteinExistence type="predicted"/>
<gene>
    <name evidence="2" type="ORF">BGZ99_004286</name>
</gene>